<protein>
    <recommendedName>
        <fullName evidence="19">Gamma-aminobutyric acid receptor subunit beta</fullName>
    </recommendedName>
</protein>
<dbReference type="PANTHER" id="PTHR18945">
    <property type="entry name" value="NEUROTRANSMITTER GATED ION CHANNEL"/>
    <property type="match status" value="1"/>
</dbReference>
<evidence type="ECO:0000259" key="21">
    <source>
        <dbReference type="Pfam" id="PF02931"/>
    </source>
</evidence>
<evidence type="ECO:0000256" key="6">
    <source>
        <dbReference type="ARBA" id="ARBA00022989"/>
    </source>
</evidence>
<dbReference type="Gene3D" id="2.70.170.10">
    <property type="entry name" value="Neurotransmitter-gated ion-channel ligand-binding domain"/>
    <property type="match status" value="1"/>
</dbReference>
<keyword evidence="6 20" id="KW-1133">Transmembrane helix</keyword>
<dbReference type="AlphaFoldDB" id="A0A7R9CUQ4"/>
<evidence type="ECO:0000256" key="7">
    <source>
        <dbReference type="ARBA" id="ARBA00023018"/>
    </source>
</evidence>
<evidence type="ECO:0000256" key="9">
    <source>
        <dbReference type="ARBA" id="ARBA00023136"/>
    </source>
</evidence>
<dbReference type="InterPro" id="IPR036734">
    <property type="entry name" value="Neur_chan_lig-bd_sf"/>
</dbReference>
<evidence type="ECO:0000256" key="20">
    <source>
        <dbReference type="RuleBase" id="RU000687"/>
    </source>
</evidence>
<dbReference type="SUPFAM" id="SSF63712">
    <property type="entry name" value="Nicotinic receptor ligand binding domain-like"/>
    <property type="match status" value="1"/>
</dbReference>
<evidence type="ECO:0000256" key="2">
    <source>
        <dbReference type="ARBA" id="ARBA00022448"/>
    </source>
</evidence>
<dbReference type="GO" id="GO:0005230">
    <property type="term" value="F:extracellular ligand-gated monoatomic ion channel activity"/>
    <property type="evidence" value="ECO:0007669"/>
    <property type="project" value="InterPro"/>
</dbReference>
<dbReference type="GO" id="GO:0045211">
    <property type="term" value="C:postsynaptic membrane"/>
    <property type="evidence" value="ECO:0007669"/>
    <property type="project" value="UniProtKB-SubCell"/>
</dbReference>
<evidence type="ECO:0000256" key="4">
    <source>
        <dbReference type="ARBA" id="ARBA00022692"/>
    </source>
</evidence>
<dbReference type="EMBL" id="OC318511">
    <property type="protein sequence ID" value="CAD7402317.1"/>
    <property type="molecule type" value="Genomic_DNA"/>
</dbReference>
<accession>A0A7R9CUQ4</accession>
<keyword evidence="10" id="KW-1015">Disulfide bond</keyword>
<keyword evidence="14" id="KW-0868">Chloride</keyword>
<comment type="subcellular location">
    <subcellularLocation>
        <location evidence="18">Postsynaptic cell membrane</location>
        <topology evidence="18">Multi-pass membrane protein</topology>
    </subcellularLocation>
</comment>
<evidence type="ECO:0000256" key="5">
    <source>
        <dbReference type="ARBA" id="ARBA00022729"/>
    </source>
</evidence>
<evidence type="ECO:0000256" key="18">
    <source>
        <dbReference type="ARBA" id="ARBA00034104"/>
    </source>
</evidence>
<evidence type="ECO:0000313" key="22">
    <source>
        <dbReference type="EMBL" id="CAD7402317.1"/>
    </source>
</evidence>
<evidence type="ECO:0000256" key="19">
    <source>
        <dbReference type="ARBA" id="ARBA00071250"/>
    </source>
</evidence>
<keyword evidence="16" id="KW-1071">Ligand-gated ion channel</keyword>
<evidence type="ECO:0000256" key="12">
    <source>
        <dbReference type="ARBA" id="ARBA00023173"/>
    </source>
</evidence>
<evidence type="ECO:0000256" key="16">
    <source>
        <dbReference type="ARBA" id="ARBA00023286"/>
    </source>
</evidence>
<organism evidence="22">
    <name type="scientific">Timema cristinae</name>
    <name type="common">Walking stick</name>
    <dbReference type="NCBI Taxonomy" id="61476"/>
    <lineage>
        <taxon>Eukaryota</taxon>
        <taxon>Metazoa</taxon>
        <taxon>Ecdysozoa</taxon>
        <taxon>Arthropoda</taxon>
        <taxon>Hexapoda</taxon>
        <taxon>Insecta</taxon>
        <taxon>Pterygota</taxon>
        <taxon>Neoptera</taxon>
        <taxon>Polyneoptera</taxon>
        <taxon>Phasmatodea</taxon>
        <taxon>Timematodea</taxon>
        <taxon>Timematoidea</taxon>
        <taxon>Timematidae</taxon>
        <taxon>Timema</taxon>
    </lineage>
</organism>
<keyword evidence="2 20" id="KW-0813">Transport</keyword>
<keyword evidence="17 20" id="KW-0407">Ion channel</keyword>
<evidence type="ECO:0000256" key="10">
    <source>
        <dbReference type="ARBA" id="ARBA00023157"/>
    </source>
</evidence>
<dbReference type="PRINTS" id="PR00252">
    <property type="entry name" value="NRIONCHANNEL"/>
</dbReference>
<evidence type="ECO:0000256" key="11">
    <source>
        <dbReference type="ARBA" id="ARBA00023170"/>
    </source>
</evidence>
<keyword evidence="15" id="KW-0628">Postsynaptic cell membrane</keyword>
<evidence type="ECO:0000256" key="8">
    <source>
        <dbReference type="ARBA" id="ARBA00023065"/>
    </source>
</evidence>
<dbReference type="Pfam" id="PF02931">
    <property type="entry name" value="Neur_chan_LBD"/>
    <property type="match status" value="1"/>
</dbReference>
<keyword evidence="5" id="KW-0732">Signal</keyword>
<dbReference type="GO" id="GO:0034707">
    <property type="term" value="C:chloride channel complex"/>
    <property type="evidence" value="ECO:0007669"/>
    <property type="project" value="UniProtKB-KW"/>
</dbReference>
<evidence type="ECO:0000256" key="17">
    <source>
        <dbReference type="ARBA" id="ARBA00023303"/>
    </source>
</evidence>
<dbReference type="GO" id="GO:0004888">
    <property type="term" value="F:transmembrane signaling receptor activity"/>
    <property type="evidence" value="ECO:0007669"/>
    <property type="project" value="InterPro"/>
</dbReference>
<dbReference type="FunFam" id="2.70.170.10:FF:000021">
    <property type="entry name" value="Gamma-aminobutyric acid receptor isoform 3b"/>
    <property type="match status" value="1"/>
</dbReference>
<evidence type="ECO:0000256" key="3">
    <source>
        <dbReference type="ARBA" id="ARBA00022475"/>
    </source>
</evidence>
<evidence type="ECO:0000256" key="1">
    <source>
        <dbReference type="ARBA" id="ARBA00010180"/>
    </source>
</evidence>
<keyword evidence="12" id="KW-0869">Chloride channel</keyword>
<keyword evidence="3" id="KW-1003">Cell membrane</keyword>
<keyword evidence="13" id="KW-0325">Glycoprotein</keyword>
<proteinExistence type="inferred from homology"/>
<keyword evidence="4 20" id="KW-0812">Transmembrane</keyword>
<evidence type="ECO:0000256" key="13">
    <source>
        <dbReference type="ARBA" id="ARBA00023180"/>
    </source>
</evidence>
<comment type="similarity">
    <text evidence="1">Belongs to the ligand-gated ion channel (TC 1.A.9) family. Gamma-aminobutyric acid receptor (TC 1.A.9.5) subfamily.</text>
</comment>
<dbReference type="GO" id="GO:0005254">
    <property type="term" value="F:chloride channel activity"/>
    <property type="evidence" value="ECO:0007669"/>
    <property type="project" value="UniProtKB-KW"/>
</dbReference>
<sequence length="335" mass="37803">MHSPQGLSDLSCFAGTPVEVGITMYVLSISSLSEVKMLVQRVMAMYAYVPLIVLSVLTVLSRVLLLLMMWMLIAGPPVEVGVTMYVLSISSVSEVLMVLSENALDEACKQPAKGALSFLYLLQDFTLDFYFRQFWTDPRLAFRKRQGVETLSVGSEFIKNIWVPDTFFVNEKQSYFHIATTSNEFIRIHHSGSITRSIRLTITASCPMNLQYFPMDRQLCHIEIESCKYTLYSYSEHFLTLFPRNFFLSLLTVGYTMHDIRYKWNEGTKSVGISSEVQLPQFRVLGHRQRATEINLSTGTVAQCTRAPNTPHSSMRSAELNLTGNLTLLTAAAPS</sequence>
<keyword evidence="9 20" id="KW-0472">Membrane</keyword>
<gene>
    <name evidence="22" type="ORF">TCEB3V08_LOCUS6429</name>
</gene>
<dbReference type="PROSITE" id="PS00236">
    <property type="entry name" value="NEUROTR_ION_CHANNEL"/>
    <property type="match status" value="1"/>
</dbReference>
<reference evidence="22" key="1">
    <citation type="submission" date="2020-11" db="EMBL/GenBank/DDBJ databases">
        <authorList>
            <person name="Tran Van P."/>
        </authorList>
    </citation>
    <scope>NUCLEOTIDE SEQUENCE</scope>
</reference>
<comment type="caution">
    <text evidence="20">Lacks conserved residue(s) required for the propagation of feature annotation.</text>
</comment>
<feature type="transmembrane region" description="Helical" evidence="20">
    <location>
        <begin position="51"/>
        <end position="74"/>
    </location>
</feature>
<dbReference type="InterPro" id="IPR018000">
    <property type="entry name" value="Neurotransmitter_ion_chnl_CS"/>
</dbReference>
<evidence type="ECO:0000256" key="14">
    <source>
        <dbReference type="ARBA" id="ARBA00023214"/>
    </source>
</evidence>
<keyword evidence="11" id="KW-0675">Receptor</keyword>
<feature type="domain" description="Neurotransmitter-gated ion-channel ligand-binding" evidence="21">
    <location>
        <begin position="123"/>
        <end position="230"/>
    </location>
</feature>
<dbReference type="InterPro" id="IPR006201">
    <property type="entry name" value="Neur_channel"/>
</dbReference>
<evidence type="ECO:0000256" key="15">
    <source>
        <dbReference type="ARBA" id="ARBA00023257"/>
    </source>
</evidence>
<name>A0A7R9CUQ4_TIMCR</name>
<keyword evidence="8 20" id="KW-0406">Ion transport</keyword>
<keyword evidence="7" id="KW-0770">Synapse</keyword>
<feature type="transmembrane region" description="Helical" evidence="20">
    <location>
        <begin position="20"/>
        <end position="39"/>
    </location>
</feature>
<dbReference type="InterPro" id="IPR006202">
    <property type="entry name" value="Neur_chan_lig-bd"/>
</dbReference>